<feature type="transmembrane region" description="Helical" evidence="4">
    <location>
        <begin position="6"/>
        <end position="22"/>
    </location>
</feature>
<feature type="transmembrane region" description="Helical" evidence="4">
    <location>
        <begin position="63"/>
        <end position="83"/>
    </location>
</feature>
<dbReference type="Gene3D" id="1.10.10.60">
    <property type="entry name" value="Homeodomain-like"/>
    <property type="match status" value="2"/>
</dbReference>
<evidence type="ECO:0000256" key="1">
    <source>
        <dbReference type="ARBA" id="ARBA00023015"/>
    </source>
</evidence>
<dbReference type="AlphaFoldDB" id="A0A6N4QTW2"/>
<feature type="domain" description="HTH araC/xylS-type" evidence="5">
    <location>
        <begin position="254"/>
        <end position="353"/>
    </location>
</feature>
<keyword evidence="1" id="KW-0805">Transcription regulation</keyword>
<dbReference type="GO" id="GO:0043565">
    <property type="term" value="F:sequence-specific DNA binding"/>
    <property type="evidence" value="ECO:0007669"/>
    <property type="project" value="InterPro"/>
</dbReference>
<dbReference type="PROSITE" id="PS00041">
    <property type="entry name" value="HTH_ARAC_FAMILY_1"/>
    <property type="match status" value="1"/>
</dbReference>
<accession>A0A6N4QTW2</accession>
<keyword evidence="4" id="KW-0472">Membrane</keyword>
<proteinExistence type="predicted"/>
<evidence type="ECO:0000313" key="6">
    <source>
        <dbReference type="EMBL" id="TGL86190.1"/>
    </source>
</evidence>
<dbReference type="GO" id="GO:0003700">
    <property type="term" value="F:DNA-binding transcription factor activity"/>
    <property type="evidence" value="ECO:0007669"/>
    <property type="project" value="InterPro"/>
</dbReference>
<feature type="transmembrane region" description="Helical" evidence="4">
    <location>
        <begin position="134"/>
        <end position="152"/>
    </location>
</feature>
<gene>
    <name evidence="6" type="ORF">EHQ83_05875</name>
</gene>
<feature type="transmembrane region" description="Helical" evidence="4">
    <location>
        <begin position="34"/>
        <end position="51"/>
    </location>
</feature>
<reference evidence="6 7" key="1">
    <citation type="journal article" date="2019" name="PLoS Negl. Trop. Dis.">
        <title>Revisiting the worldwide diversity of Leptospira species in the environment.</title>
        <authorList>
            <person name="Vincent A.T."/>
            <person name="Schiettekatte O."/>
            <person name="Bourhy P."/>
            <person name="Veyrier F.J."/>
            <person name="Picardeau M."/>
        </authorList>
    </citation>
    <scope>NUCLEOTIDE SEQUENCE [LARGE SCALE GENOMIC DNA]</scope>
    <source>
        <strain evidence="6 7">201702445</strain>
    </source>
</reference>
<keyword evidence="4" id="KW-0812">Transmembrane</keyword>
<name>A0A6N4QTW2_9LEPT</name>
<evidence type="ECO:0000313" key="7">
    <source>
        <dbReference type="Proteomes" id="UP000297613"/>
    </source>
</evidence>
<keyword evidence="4" id="KW-1133">Transmembrane helix</keyword>
<dbReference type="InterPro" id="IPR018062">
    <property type="entry name" value="HTH_AraC-typ_CS"/>
</dbReference>
<dbReference type="PANTHER" id="PTHR43280">
    <property type="entry name" value="ARAC-FAMILY TRANSCRIPTIONAL REGULATOR"/>
    <property type="match status" value="1"/>
</dbReference>
<dbReference type="PROSITE" id="PS01124">
    <property type="entry name" value="HTH_ARAC_FAMILY_2"/>
    <property type="match status" value="1"/>
</dbReference>
<dbReference type="SMART" id="SM00342">
    <property type="entry name" value="HTH_ARAC"/>
    <property type="match status" value="1"/>
</dbReference>
<dbReference type="PANTHER" id="PTHR43280:SF29">
    <property type="entry name" value="ARAC-FAMILY TRANSCRIPTIONAL REGULATOR"/>
    <property type="match status" value="1"/>
</dbReference>
<dbReference type="EMBL" id="RQGM01000022">
    <property type="protein sequence ID" value="TGL86190.1"/>
    <property type="molecule type" value="Genomic_DNA"/>
</dbReference>
<feature type="transmembrane region" description="Helical" evidence="4">
    <location>
        <begin position="95"/>
        <end position="114"/>
    </location>
</feature>
<organism evidence="6 7">
    <name type="scientific">Leptospira yasudae</name>
    <dbReference type="NCBI Taxonomy" id="2202201"/>
    <lineage>
        <taxon>Bacteria</taxon>
        <taxon>Pseudomonadati</taxon>
        <taxon>Spirochaetota</taxon>
        <taxon>Spirochaetia</taxon>
        <taxon>Leptospirales</taxon>
        <taxon>Leptospiraceae</taxon>
        <taxon>Leptospira</taxon>
    </lineage>
</organism>
<feature type="transmembrane region" description="Helical" evidence="4">
    <location>
        <begin position="173"/>
        <end position="193"/>
    </location>
</feature>
<keyword evidence="2" id="KW-0238">DNA-binding</keyword>
<dbReference type="Pfam" id="PF12833">
    <property type="entry name" value="HTH_18"/>
    <property type="match status" value="1"/>
</dbReference>
<evidence type="ECO:0000256" key="4">
    <source>
        <dbReference type="SAM" id="Phobius"/>
    </source>
</evidence>
<evidence type="ECO:0000259" key="5">
    <source>
        <dbReference type="PROSITE" id="PS01124"/>
    </source>
</evidence>
<comment type="caution">
    <text evidence="6">The sequence shown here is derived from an EMBL/GenBank/DDBJ whole genome shotgun (WGS) entry which is preliminary data.</text>
</comment>
<dbReference type="Proteomes" id="UP000297613">
    <property type="component" value="Unassembled WGS sequence"/>
</dbReference>
<keyword evidence="3" id="KW-0804">Transcription</keyword>
<dbReference type="InterPro" id="IPR018060">
    <property type="entry name" value="HTH_AraC"/>
</dbReference>
<protein>
    <submittedName>
        <fullName evidence="6">AraC family transcriptional regulator</fullName>
    </submittedName>
</protein>
<evidence type="ECO:0000256" key="2">
    <source>
        <dbReference type="ARBA" id="ARBA00023125"/>
    </source>
</evidence>
<feature type="transmembrane region" description="Helical" evidence="4">
    <location>
        <begin position="199"/>
        <end position="216"/>
    </location>
</feature>
<dbReference type="InterPro" id="IPR009057">
    <property type="entry name" value="Homeodomain-like_sf"/>
</dbReference>
<dbReference type="SUPFAM" id="SSF46689">
    <property type="entry name" value="Homeodomain-like"/>
    <property type="match status" value="1"/>
</dbReference>
<sequence length="361" mass="41454">MLTETVFFGTVFGLLIGTGALLRNPFGIQNRLVFLLNLCGSILFLYVYFILKDVRFETRCFNYMYIPCSWYLGAGMYSLFSANVKDSYVWRSDRWLYLPGVFLTLLIPICSFAMPEWFPHRPEDYFRKSTTSVWDLLFLAGFIINLAYYAFIFWETRSLFTISQLKKEPGGRFLLMILCGGASVTLLLVSAYLLRELELLYASVVATTLYSVAAYLSHQRTPKLLGEIGPAVKEAYQNSRLESVNLSELETRLESLMEKEKLYLQEDLDLSSLAEKLDLKSYQLTEYLNSRKGMNFSKFINAYRVQEAAKLLKTEEGANILSVAYRSGFNSKATFNLAFKSVFGTSPREYLRQSRTARRDG</sequence>
<evidence type="ECO:0000256" key="3">
    <source>
        <dbReference type="ARBA" id="ARBA00023163"/>
    </source>
</evidence>